<protein>
    <submittedName>
        <fullName evidence="1">Uncharacterized protein</fullName>
    </submittedName>
</protein>
<accession>A0AAW0G865</accession>
<dbReference type="Proteomes" id="UP001385951">
    <property type="component" value="Unassembled WGS sequence"/>
</dbReference>
<comment type="caution">
    <text evidence="1">The sequence shown here is derived from an EMBL/GenBank/DDBJ whole genome shotgun (WGS) entry which is preliminary data.</text>
</comment>
<name>A0AAW0G865_9APHY</name>
<organism evidence="1 2">
    <name type="scientific">Cerrena zonata</name>
    <dbReference type="NCBI Taxonomy" id="2478898"/>
    <lineage>
        <taxon>Eukaryota</taxon>
        <taxon>Fungi</taxon>
        <taxon>Dikarya</taxon>
        <taxon>Basidiomycota</taxon>
        <taxon>Agaricomycotina</taxon>
        <taxon>Agaricomycetes</taxon>
        <taxon>Polyporales</taxon>
        <taxon>Cerrenaceae</taxon>
        <taxon>Cerrena</taxon>
    </lineage>
</organism>
<evidence type="ECO:0000313" key="2">
    <source>
        <dbReference type="Proteomes" id="UP001385951"/>
    </source>
</evidence>
<keyword evidence="2" id="KW-1185">Reference proteome</keyword>
<sequence>MVHCIRIPSKFLSGAQTAPKVERIAISSDAPSPLSAHHLAKEFARVSPQVTHLCLHEAMANKTTEFTDQLEDLWAFVRENQRRLGVQTDREQRHELRKKKDFVFAPMFIVHDRLRRHFGCSPPSPSPERDENERLEDNLRLYPTNLSSSYYSSSNFEANWMDRIFGAPGLWEEKYISNNAAPRTESLFKAMEYGQVSFASDYI</sequence>
<reference evidence="1 2" key="1">
    <citation type="submission" date="2022-09" db="EMBL/GenBank/DDBJ databases">
        <authorList>
            <person name="Palmer J.M."/>
        </authorList>
    </citation>
    <scope>NUCLEOTIDE SEQUENCE [LARGE SCALE GENOMIC DNA]</scope>
    <source>
        <strain evidence="1 2">DSM 7382</strain>
    </source>
</reference>
<dbReference type="AlphaFoldDB" id="A0AAW0G865"/>
<proteinExistence type="predicted"/>
<evidence type="ECO:0000313" key="1">
    <source>
        <dbReference type="EMBL" id="KAK7688916.1"/>
    </source>
</evidence>
<gene>
    <name evidence="1" type="ORF">QCA50_007607</name>
</gene>
<dbReference type="EMBL" id="JASBNA010000009">
    <property type="protein sequence ID" value="KAK7688916.1"/>
    <property type="molecule type" value="Genomic_DNA"/>
</dbReference>